<dbReference type="Proteomes" id="UP000243499">
    <property type="component" value="Chromosome 3"/>
</dbReference>
<dbReference type="Gramene" id="PVH61813">
    <property type="protein sequence ID" value="PVH61813"/>
    <property type="gene ID" value="PAHAL_3G127600"/>
</dbReference>
<protein>
    <submittedName>
        <fullName evidence="2">Uncharacterized protein</fullName>
    </submittedName>
</protein>
<organism evidence="2">
    <name type="scientific">Panicum hallii</name>
    <dbReference type="NCBI Taxonomy" id="206008"/>
    <lineage>
        <taxon>Eukaryota</taxon>
        <taxon>Viridiplantae</taxon>
        <taxon>Streptophyta</taxon>
        <taxon>Embryophyta</taxon>
        <taxon>Tracheophyta</taxon>
        <taxon>Spermatophyta</taxon>
        <taxon>Magnoliopsida</taxon>
        <taxon>Liliopsida</taxon>
        <taxon>Poales</taxon>
        <taxon>Poaceae</taxon>
        <taxon>PACMAD clade</taxon>
        <taxon>Panicoideae</taxon>
        <taxon>Panicodae</taxon>
        <taxon>Paniceae</taxon>
        <taxon>Panicinae</taxon>
        <taxon>Panicum</taxon>
        <taxon>Panicum sect. Panicum</taxon>
    </lineage>
</organism>
<name>A0A2T8KI02_9POAL</name>
<evidence type="ECO:0000256" key="1">
    <source>
        <dbReference type="SAM" id="MobiDB-lite"/>
    </source>
</evidence>
<gene>
    <name evidence="2" type="ORF">PAHAL_3G127600</name>
</gene>
<dbReference type="AlphaFoldDB" id="A0A2T8KI02"/>
<proteinExistence type="predicted"/>
<accession>A0A2T8KI02</accession>
<reference evidence="2" key="1">
    <citation type="submission" date="2018-04" db="EMBL/GenBank/DDBJ databases">
        <title>WGS assembly of Panicum hallii.</title>
        <authorList>
            <person name="Lovell J."/>
            <person name="Jenkins J."/>
            <person name="Lowry D."/>
            <person name="Mamidi S."/>
            <person name="Sreedasyam A."/>
            <person name="Weng X."/>
            <person name="Barry K."/>
            <person name="Bonette J."/>
            <person name="Campitelli B."/>
            <person name="Daum C."/>
            <person name="Gordon S."/>
            <person name="Gould B."/>
            <person name="Lipzen A."/>
            <person name="Macqueen A."/>
            <person name="Palacio-Mejia J."/>
            <person name="Plott C."/>
            <person name="Shakirov E."/>
            <person name="Shu S."/>
            <person name="Yoshinaga Y."/>
            <person name="Zane M."/>
            <person name="Rokhsar D."/>
            <person name="Grimwood J."/>
            <person name="Schmutz J."/>
            <person name="Juenger T."/>
        </authorList>
    </citation>
    <scope>NUCLEOTIDE SEQUENCE [LARGE SCALE GENOMIC DNA]</scope>
    <source>
        <strain evidence="2">FIL2</strain>
    </source>
</reference>
<evidence type="ECO:0000313" key="2">
    <source>
        <dbReference type="EMBL" id="PVH61813.1"/>
    </source>
</evidence>
<sequence>MDVDLPQVDGLELRRRLCSRTIEARRESRRRAVPLERSTSRVMEAPPLGERDSTTEHAGAFPSRAAQLIPAATADGGRPMRMPAGMTNCRCSLGP</sequence>
<dbReference type="EMBL" id="CM008048">
    <property type="protein sequence ID" value="PVH61813.1"/>
    <property type="molecule type" value="Genomic_DNA"/>
</dbReference>
<feature type="region of interest" description="Disordered" evidence="1">
    <location>
        <begin position="26"/>
        <end position="66"/>
    </location>
</feature>